<dbReference type="PANTHER" id="PTHR30069:SF53">
    <property type="entry name" value="COLICIN I RECEPTOR-RELATED"/>
    <property type="match status" value="1"/>
</dbReference>
<keyword evidence="4 12" id="KW-1134">Transmembrane beta strand</keyword>
<dbReference type="PROSITE" id="PS51257">
    <property type="entry name" value="PROKAR_LIPOPROTEIN"/>
    <property type="match status" value="1"/>
</dbReference>
<name>A0A941E3J3_9BURK</name>
<keyword evidence="5 12" id="KW-0812">Transmembrane</keyword>
<sequence>MTFLVKSMMNQFSKPLSLAFAVASCFSTSVFAQSNELQPQVIITAGRQPQVAKDVLADNVVISSEQILRSGATSIVDLLAQQRGIEISRTGGAGSVSSVFIRGAANSQSVVFVDGVRIGSSTTGGATWSSIPLSQIERIEIVYGPLSSLYGADAIGGVIQLFTKKSGAQSRTSLSAGIGSHHLRKVEIGIFGSSASNFQYSLNTAKESSDGFSASKPGAGAFTYNADNDGYTQKSFNGNLAWKLTPELTAGVNFVQSTLDVNFDAGPSYNDRGQQKFDNVATFVKGKLASNWNSSLQFSRNTDRVYTDASYGKGQADTAQRGWTWQNDVNFGRDVLQIVVEDREEDVRTNTVGLNGKRDTQSYALGYTLKQDGHLASISARLDDSSQYGRHSTGGIAYGYKLNDALRVNASYGTSFRAPTFNELYYPGFGVASNRPELGKNKEVGVYYDDNVLQFSAVYYQNKITDLLVSTNPCPVEVSTHRYGCAFNVNKATLSGLTLGASVRLGTWDLRSSVDIQDPQDDTTGKRLARRAKRHASFGMDYRFADLTLGLESLVSGERFDDAANRNRLAGYGILNFIAKYPLSADWSLLARWNNLTNKDYELARNYRTPGSNFFLGLSYGAK</sequence>
<dbReference type="Pfam" id="PF07715">
    <property type="entry name" value="Plug"/>
    <property type="match status" value="1"/>
</dbReference>
<dbReference type="EMBL" id="JAGSPJ010000001">
    <property type="protein sequence ID" value="MBR7799063.1"/>
    <property type="molecule type" value="Genomic_DNA"/>
</dbReference>
<dbReference type="Proteomes" id="UP000678545">
    <property type="component" value="Unassembled WGS sequence"/>
</dbReference>
<dbReference type="Gene3D" id="2.40.170.20">
    <property type="entry name" value="TonB-dependent receptor, beta-barrel domain"/>
    <property type="match status" value="1"/>
</dbReference>
<comment type="similarity">
    <text evidence="2 12 13">Belongs to the TonB-dependent receptor family.</text>
</comment>
<feature type="domain" description="TonB-dependent receptor-like beta-barrel" evidence="15">
    <location>
        <begin position="208"/>
        <end position="596"/>
    </location>
</feature>
<evidence type="ECO:0000313" key="18">
    <source>
        <dbReference type="Proteomes" id="UP000678545"/>
    </source>
</evidence>
<comment type="subcellular location">
    <subcellularLocation>
        <location evidence="1 12">Cell outer membrane</location>
        <topology evidence="1 12">Multi-pass membrane protein</topology>
    </subcellularLocation>
</comment>
<dbReference type="Gene3D" id="2.170.130.10">
    <property type="entry name" value="TonB-dependent receptor, plug domain"/>
    <property type="match status" value="1"/>
</dbReference>
<evidence type="ECO:0000256" key="6">
    <source>
        <dbReference type="ARBA" id="ARBA00022729"/>
    </source>
</evidence>
<reference evidence="17" key="1">
    <citation type="submission" date="2021-04" db="EMBL/GenBank/DDBJ databases">
        <title>novel species isolated from subtropical streams in China.</title>
        <authorList>
            <person name="Lu H."/>
        </authorList>
    </citation>
    <scope>NUCLEOTIDE SEQUENCE</scope>
    <source>
        <strain evidence="17">FT137W</strain>
    </source>
</reference>
<dbReference type="SUPFAM" id="SSF56935">
    <property type="entry name" value="Porins"/>
    <property type="match status" value="1"/>
</dbReference>
<evidence type="ECO:0000256" key="1">
    <source>
        <dbReference type="ARBA" id="ARBA00004571"/>
    </source>
</evidence>
<evidence type="ECO:0000256" key="4">
    <source>
        <dbReference type="ARBA" id="ARBA00022452"/>
    </source>
</evidence>
<evidence type="ECO:0000256" key="2">
    <source>
        <dbReference type="ARBA" id="ARBA00009810"/>
    </source>
</evidence>
<dbReference type="InterPro" id="IPR036942">
    <property type="entry name" value="Beta-barrel_TonB_sf"/>
</dbReference>
<feature type="chain" id="PRO_5038132831" evidence="14">
    <location>
        <begin position="33"/>
        <end position="623"/>
    </location>
</feature>
<accession>A0A941E3J3</accession>
<evidence type="ECO:0000256" key="13">
    <source>
        <dbReference type="RuleBase" id="RU003357"/>
    </source>
</evidence>
<evidence type="ECO:0000256" key="14">
    <source>
        <dbReference type="SAM" id="SignalP"/>
    </source>
</evidence>
<evidence type="ECO:0000259" key="16">
    <source>
        <dbReference type="Pfam" id="PF07715"/>
    </source>
</evidence>
<evidence type="ECO:0000256" key="11">
    <source>
        <dbReference type="ARBA" id="ARBA00023237"/>
    </source>
</evidence>
<feature type="domain" description="TonB-dependent receptor plug" evidence="16">
    <location>
        <begin position="54"/>
        <end position="158"/>
    </location>
</feature>
<keyword evidence="8 13" id="KW-0798">TonB box</keyword>
<keyword evidence="11 12" id="KW-0998">Cell outer membrane</keyword>
<evidence type="ECO:0000256" key="10">
    <source>
        <dbReference type="ARBA" id="ARBA00023170"/>
    </source>
</evidence>
<evidence type="ECO:0000313" key="17">
    <source>
        <dbReference type="EMBL" id="MBR7799063.1"/>
    </source>
</evidence>
<dbReference type="GO" id="GO:0006811">
    <property type="term" value="P:monoatomic ion transport"/>
    <property type="evidence" value="ECO:0007669"/>
    <property type="project" value="UniProtKB-KW"/>
</dbReference>
<keyword evidence="7" id="KW-0406">Ion transport</keyword>
<keyword evidence="6 14" id="KW-0732">Signal</keyword>
<evidence type="ECO:0000256" key="7">
    <source>
        <dbReference type="ARBA" id="ARBA00023065"/>
    </source>
</evidence>
<dbReference type="PANTHER" id="PTHR30069">
    <property type="entry name" value="TONB-DEPENDENT OUTER MEMBRANE RECEPTOR"/>
    <property type="match status" value="1"/>
</dbReference>
<dbReference type="InterPro" id="IPR037066">
    <property type="entry name" value="Plug_dom_sf"/>
</dbReference>
<dbReference type="GO" id="GO:0015889">
    <property type="term" value="P:cobalamin transport"/>
    <property type="evidence" value="ECO:0007669"/>
    <property type="project" value="TreeGrafter"/>
</dbReference>
<gene>
    <name evidence="17" type="ORF">KDM90_03545</name>
</gene>
<dbReference type="InterPro" id="IPR039426">
    <property type="entry name" value="TonB-dep_rcpt-like"/>
</dbReference>
<evidence type="ECO:0000256" key="9">
    <source>
        <dbReference type="ARBA" id="ARBA00023136"/>
    </source>
</evidence>
<protein>
    <submittedName>
        <fullName evidence="17">TonB-dependent receptor</fullName>
    </submittedName>
</protein>
<evidence type="ECO:0000256" key="12">
    <source>
        <dbReference type="PROSITE-ProRule" id="PRU01360"/>
    </source>
</evidence>
<dbReference type="InterPro" id="IPR000531">
    <property type="entry name" value="Beta-barrel_TonB"/>
</dbReference>
<dbReference type="CDD" id="cd01347">
    <property type="entry name" value="ligand_gated_channel"/>
    <property type="match status" value="1"/>
</dbReference>
<comment type="caution">
    <text evidence="17">The sequence shown here is derived from an EMBL/GenBank/DDBJ whole genome shotgun (WGS) entry which is preliminary data.</text>
</comment>
<keyword evidence="3 12" id="KW-0813">Transport</keyword>
<feature type="signal peptide" evidence="14">
    <location>
        <begin position="1"/>
        <end position="32"/>
    </location>
</feature>
<dbReference type="GO" id="GO:0009279">
    <property type="term" value="C:cell outer membrane"/>
    <property type="evidence" value="ECO:0007669"/>
    <property type="project" value="UniProtKB-SubCell"/>
</dbReference>
<dbReference type="AlphaFoldDB" id="A0A941E3J3"/>
<proteinExistence type="inferred from homology"/>
<evidence type="ECO:0000259" key="15">
    <source>
        <dbReference type="Pfam" id="PF00593"/>
    </source>
</evidence>
<organism evidence="17 18">
    <name type="scientific">Undibacterium fentianense</name>
    <dbReference type="NCBI Taxonomy" id="2828728"/>
    <lineage>
        <taxon>Bacteria</taxon>
        <taxon>Pseudomonadati</taxon>
        <taxon>Pseudomonadota</taxon>
        <taxon>Betaproteobacteria</taxon>
        <taxon>Burkholderiales</taxon>
        <taxon>Oxalobacteraceae</taxon>
        <taxon>Undibacterium</taxon>
    </lineage>
</organism>
<dbReference type="PROSITE" id="PS52016">
    <property type="entry name" value="TONB_DEPENDENT_REC_3"/>
    <property type="match status" value="1"/>
</dbReference>
<dbReference type="InterPro" id="IPR012910">
    <property type="entry name" value="Plug_dom"/>
</dbReference>
<evidence type="ECO:0000256" key="5">
    <source>
        <dbReference type="ARBA" id="ARBA00022692"/>
    </source>
</evidence>
<keyword evidence="10 17" id="KW-0675">Receptor</keyword>
<keyword evidence="18" id="KW-1185">Reference proteome</keyword>
<evidence type="ECO:0000256" key="8">
    <source>
        <dbReference type="ARBA" id="ARBA00023077"/>
    </source>
</evidence>
<keyword evidence="9 12" id="KW-0472">Membrane</keyword>
<evidence type="ECO:0000256" key="3">
    <source>
        <dbReference type="ARBA" id="ARBA00022448"/>
    </source>
</evidence>
<dbReference type="Pfam" id="PF00593">
    <property type="entry name" value="TonB_dep_Rec_b-barrel"/>
    <property type="match status" value="1"/>
</dbReference>